<proteinExistence type="predicted"/>
<dbReference type="SUPFAM" id="SSF56219">
    <property type="entry name" value="DNase I-like"/>
    <property type="match status" value="1"/>
</dbReference>
<feature type="domain" description="Endonuclease/exonuclease/phosphatase" evidence="2">
    <location>
        <begin position="111"/>
        <end position="337"/>
    </location>
</feature>
<keyword evidence="1" id="KW-0812">Transmembrane</keyword>
<accession>A0A086Z255</accession>
<dbReference type="Proteomes" id="UP000029015">
    <property type="component" value="Unassembled WGS sequence"/>
</dbReference>
<keyword evidence="1" id="KW-1133">Transmembrane helix</keyword>
<comment type="caution">
    <text evidence="3">The sequence shown here is derived from an EMBL/GenBank/DDBJ whole genome shotgun (WGS) entry which is preliminary data.</text>
</comment>
<dbReference type="eggNOG" id="COG3021">
    <property type="taxonomic scope" value="Bacteria"/>
</dbReference>
<evidence type="ECO:0000313" key="4">
    <source>
        <dbReference type="Proteomes" id="UP000029015"/>
    </source>
</evidence>
<gene>
    <name evidence="3" type="ORF">BACT_1309</name>
</gene>
<keyword evidence="3" id="KW-0255">Endonuclease</keyword>
<evidence type="ECO:0000259" key="2">
    <source>
        <dbReference type="Pfam" id="PF03372"/>
    </source>
</evidence>
<evidence type="ECO:0000313" key="3">
    <source>
        <dbReference type="EMBL" id="KFI40605.1"/>
    </source>
</evidence>
<dbReference type="Gene3D" id="3.60.10.10">
    <property type="entry name" value="Endonuclease/exonuclease/phosphatase"/>
    <property type="match status" value="1"/>
</dbReference>
<keyword evidence="3" id="KW-0378">Hydrolase</keyword>
<dbReference type="OrthoDB" id="2340043at2"/>
<dbReference type="InterPro" id="IPR005135">
    <property type="entry name" value="Endo/exonuclease/phosphatase"/>
</dbReference>
<name>A0A086Z255_9BIFI</name>
<dbReference type="Pfam" id="PF03372">
    <property type="entry name" value="Exo_endo_phos"/>
    <property type="match status" value="1"/>
</dbReference>
<keyword evidence="3" id="KW-0269">Exonuclease</keyword>
<sequence length="347" mass="36746">MSTLLWALLALCALWMALRYLPAGWDWHRPLPELIALVPLLSAPLMVLLVWSLVITAWPQAVAATLLLLLETIWLLPFLLHLPSGVLAISALPGFSQPDAATVSPKRLTVMSLNCKYGHADAQAIKAAVERQHVDLLALQEVSQTLLDRLREAGLPMVLPYQSVGVATTDDNGGFNAVFSRIQPKGRRPQSVSLPASAVPTLTVEALGRTILVASAHPKSPQRGGSNWGASILALAGLSPAAPSPAAQASARRQAGDADDALIMGDLNSSVHHPSFRRLLSDGHLLDAGGEASAGLHPTFPASWATLPPLIEIDHVLHTQGLACTGLRSLRIPSTDHMALVATLQAA</sequence>
<keyword evidence="4" id="KW-1185">Reference proteome</keyword>
<evidence type="ECO:0000256" key="1">
    <source>
        <dbReference type="SAM" id="Phobius"/>
    </source>
</evidence>
<dbReference type="GO" id="GO:0004527">
    <property type="term" value="F:exonuclease activity"/>
    <property type="evidence" value="ECO:0007669"/>
    <property type="project" value="UniProtKB-KW"/>
</dbReference>
<keyword evidence="3" id="KW-0540">Nuclease</keyword>
<dbReference type="RefSeq" id="WP_051905374.1">
    <property type="nucleotide sequence ID" value="NZ_CP011786.1"/>
</dbReference>
<dbReference type="AlphaFoldDB" id="A0A086Z255"/>
<dbReference type="GO" id="GO:0004519">
    <property type="term" value="F:endonuclease activity"/>
    <property type="evidence" value="ECO:0007669"/>
    <property type="project" value="UniProtKB-KW"/>
</dbReference>
<reference evidence="3 4" key="1">
    <citation type="submission" date="2014-03" db="EMBL/GenBank/DDBJ databases">
        <title>Genomics of Bifidobacteria.</title>
        <authorList>
            <person name="Ventura M."/>
            <person name="Milani C."/>
            <person name="Lugli G.A."/>
        </authorList>
    </citation>
    <scope>NUCLEOTIDE SEQUENCE [LARGE SCALE GENOMIC DNA]</scope>
    <source>
        <strain evidence="3 4">DSM 22766</strain>
    </source>
</reference>
<feature type="transmembrane region" description="Helical" evidence="1">
    <location>
        <begin position="35"/>
        <end position="54"/>
    </location>
</feature>
<dbReference type="EMBL" id="JGYK01000001">
    <property type="protein sequence ID" value="KFI40605.1"/>
    <property type="molecule type" value="Genomic_DNA"/>
</dbReference>
<keyword evidence="1" id="KW-0472">Membrane</keyword>
<feature type="transmembrane region" description="Helical" evidence="1">
    <location>
        <begin position="61"/>
        <end position="80"/>
    </location>
</feature>
<organism evidence="3 4">
    <name type="scientific">Bifidobacterium actinocoloniiforme DSM 22766</name>
    <dbReference type="NCBI Taxonomy" id="1437605"/>
    <lineage>
        <taxon>Bacteria</taxon>
        <taxon>Bacillati</taxon>
        <taxon>Actinomycetota</taxon>
        <taxon>Actinomycetes</taxon>
        <taxon>Bifidobacteriales</taxon>
        <taxon>Bifidobacteriaceae</taxon>
        <taxon>Bifidobacterium</taxon>
    </lineage>
</organism>
<dbReference type="InterPro" id="IPR036691">
    <property type="entry name" value="Endo/exonu/phosph_ase_sf"/>
</dbReference>
<protein>
    <submittedName>
        <fullName evidence="3">Endonuclease/exonuclease/phosphatase family protein</fullName>
    </submittedName>
</protein>